<feature type="non-terminal residue" evidence="2">
    <location>
        <position position="1"/>
    </location>
</feature>
<feature type="non-terminal residue" evidence="2">
    <location>
        <position position="124"/>
    </location>
</feature>
<proteinExistence type="predicted"/>
<organism evidence="2 3">
    <name type="scientific">Owenia fusiformis</name>
    <name type="common">Polychaete worm</name>
    <dbReference type="NCBI Taxonomy" id="6347"/>
    <lineage>
        <taxon>Eukaryota</taxon>
        <taxon>Metazoa</taxon>
        <taxon>Spiralia</taxon>
        <taxon>Lophotrochozoa</taxon>
        <taxon>Annelida</taxon>
        <taxon>Polychaeta</taxon>
        <taxon>Sedentaria</taxon>
        <taxon>Canalipalpata</taxon>
        <taxon>Sabellida</taxon>
        <taxon>Oweniida</taxon>
        <taxon>Oweniidae</taxon>
        <taxon>Owenia</taxon>
    </lineage>
</organism>
<gene>
    <name evidence="2" type="ORF">OFUS_LOCUS24880</name>
</gene>
<evidence type="ECO:0000256" key="1">
    <source>
        <dbReference type="SAM" id="SignalP"/>
    </source>
</evidence>
<reference evidence="2" key="1">
    <citation type="submission" date="2022-03" db="EMBL/GenBank/DDBJ databases">
        <authorList>
            <person name="Martin C."/>
        </authorList>
    </citation>
    <scope>NUCLEOTIDE SEQUENCE</scope>
</reference>
<dbReference type="AlphaFoldDB" id="A0A8S4Q5A8"/>
<sequence>GIYVNRHCTNIRNKMKRLRLLFSMCLLMFCTFLMDANAARETSNPGMTPDSTCSGKREKYLADYSPEDPVDKVHCDYYKCSRANKYVKETCPENQAVSKLALERAAATKAQSVHPCVDQPGACL</sequence>
<protein>
    <recommendedName>
        <fullName evidence="4">Secreted protein</fullName>
    </recommendedName>
</protein>
<keyword evidence="3" id="KW-1185">Reference proteome</keyword>
<accession>A0A8S4Q5A8</accession>
<evidence type="ECO:0000313" key="2">
    <source>
        <dbReference type="EMBL" id="CAH1801057.1"/>
    </source>
</evidence>
<dbReference type="EMBL" id="CAIIXF020000012">
    <property type="protein sequence ID" value="CAH1801057.1"/>
    <property type="molecule type" value="Genomic_DNA"/>
</dbReference>
<keyword evidence="1" id="KW-0732">Signal</keyword>
<evidence type="ECO:0008006" key="4">
    <source>
        <dbReference type="Google" id="ProtNLM"/>
    </source>
</evidence>
<feature type="chain" id="PRO_5035712537" description="Secreted protein" evidence="1">
    <location>
        <begin position="39"/>
        <end position="124"/>
    </location>
</feature>
<feature type="signal peptide" evidence="1">
    <location>
        <begin position="1"/>
        <end position="38"/>
    </location>
</feature>
<name>A0A8S4Q5A8_OWEFU</name>
<evidence type="ECO:0000313" key="3">
    <source>
        <dbReference type="Proteomes" id="UP000749559"/>
    </source>
</evidence>
<dbReference type="Proteomes" id="UP000749559">
    <property type="component" value="Unassembled WGS sequence"/>
</dbReference>
<comment type="caution">
    <text evidence="2">The sequence shown here is derived from an EMBL/GenBank/DDBJ whole genome shotgun (WGS) entry which is preliminary data.</text>
</comment>